<sequence>MNKIIVLEIKFKFDEIEDAIYPTVLIDDKNMILIDCGYTGFLPAIEQVMEENDLKCEDLTHVLITHQDHDHMGSLYALKQKYPHIQVIAGKKESPYISGKLKSLRLKQAEEMQPYLPEEQRAFGLEFCNILKNVQPVEVDIEVQDGDYFEWCGGCTILETPGHTPGHISVYLNLKQVMIAGDVAVIENGELVIANPQYTLDPKEAEASMQKIKKYDAKEIICYHGGIFNP</sequence>
<dbReference type="InterPro" id="IPR036866">
    <property type="entry name" value="RibonucZ/Hydroxyglut_hydro"/>
</dbReference>
<evidence type="ECO:0000313" key="2">
    <source>
        <dbReference type="EMBL" id="HCL01031.1"/>
    </source>
</evidence>
<reference evidence="2 3" key="1">
    <citation type="journal article" date="2018" name="Nat. Biotechnol.">
        <title>A standardized bacterial taxonomy based on genome phylogeny substantially revises the tree of life.</title>
        <authorList>
            <person name="Parks D.H."/>
            <person name="Chuvochina M."/>
            <person name="Waite D.W."/>
            <person name="Rinke C."/>
            <person name="Skarshewski A."/>
            <person name="Chaumeil P.A."/>
            <person name="Hugenholtz P."/>
        </authorList>
    </citation>
    <scope>NUCLEOTIDE SEQUENCE [LARGE SCALE GENOMIC DNA]</scope>
    <source>
        <strain evidence="2">UBA11728</strain>
    </source>
</reference>
<evidence type="ECO:0000259" key="1">
    <source>
        <dbReference type="SMART" id="SM00849"/>
    </source>
</evidence>
<dbReference type="Proteomes" id="UP000262969">
    <property type="component" value="Unassembled WGS sequence"/>
</dbReference>
<gene>
    <name evidence="2" type="ORF">DHW61_01165</name>
</gene>
<name>A0A3D2X1K8_9FIRM</name>
<evidence type="ECO:0000313" key="3">
    <source>
        <dbReference type="Proteomes" id="UP000262969"/>
    </source>
</evidence>
<feature type="domain" description="Metallo-beta-lactamase" evidence="1">
    <location>
        <begin position="20"/>
        <end position="224"/>
    </location>
</feature>
<dbReference type="PANTHER" id="PTHR42951:SF15">
    <property type="entry name" value="METALLO-BETA-LACTAMASE SUPERFAMILY PROTEIN"/>
    <property type="match status" value="1"/>
</dbReference>
<dbReference type="PANTHER" id="PTHR42951">
    <property type="entry name" value="METALLO-BETA-LACTAMASE DOMAIN-CONTAINING"/>
    <property type="match status" value="1"/>
</dbReference>
<proteinExistence type="predicted"/>
<dbReference type="AlphaFoldDB" id="A0A3D2X1K8"/>
<dbReference type="Pfam" id="PF00753">
    <property type="entry name" value="Lactamase_B"/>
    <property type="match status" value="1"/>
</dbReference>
<dbReference type="SUPFAM" id="SSF56281">
    <property type="entry name" value="Metallo-hydrolase/oxidoreductase"/>
    <property type="match status" value="1"/>
</dbReference>
<keyword evidence="2" id="KW-0378">Hydrolase</keyword>
<dbReference type="SMART" id="SM00849">
    <property type="entry name" value="Lactamase_B"/>
    <property type="match status" value="1"/>
</dbReference>
<protein>
    <submittedName>
        <fullName evidence="2">MBL fold metallo-hydrolase</fullName>
    </submittedName>
</protein>
<dbReference type="Gene3D" id="3.60.15.10">
    <property type="entry name" value="Ribonuclease Z/Hydroxyacylglutathione hydrolase-like"/>
    <property type="match status" value="1"/>
</dbReference>
<dbReference type="CDD" id="cd07721">
    <property type="entry name" value="yflN-like_MBL-fold"/>
    <property type="match status" value="1"/>
</dbReference>
<accession>A0A3D2X1K8</accession>
<comment type="caution">
    <text evidence="2">The sequence shown here is derived from an EMBL/GenBank/DDBJ whole genome shotgun (WGS) entry which is preliminary data.</text>
</comment>
<organism evidence="2 3">
    <name type="scientific">Lachnoclostridium phytofermentans</name>
    <dbReference type="NCBI Taxonomy" id="66219"/>
    <lineage>
        <taxon>Bacteria</taxon>
        <taxon>Bacillati</taxon>
        <taxon>Bacillota</taxon>
        <taxon>Clostridia</taxon>
        <taxon>Lachnospirales</taxon>
        <taxon>Lachnospiraceae</taxon>
    </lineage>
</organism>
<dbReference type="InterPro" id="IPR001279">
    <property type="entry name" value="Metallo-B-lactamas"/>
</dbReference>
<dbReference type="GO" id="GO:0016787">
    <property type="term" value="F:hydrolase activity"/>
    <property type="evidence" value="ECO:0007669"/>
    <property type="project" value="UniProtKB-KW"/>
</dbReference>
<dbReference type="InterPro" id="IPR050855">
    <property type="entry name" value="NDM-1-like"/>
</dbReference>
<dbReference type="EMBL" id="DPVV01000045">
    <property type="protein sequence ID" value="HCL01031.1"/>
    <property type="molecule type" value="Genomic_DNA"/>
</dbReference>